<keyword evidence="2" id="KW-1133">Transmembrane helix</keyword>
<keyword evidence="2" id="KW-0812">Transmembrane</keyword>
<dbReference type="EMBL" id="BLLK01000020">
    <property type="protein sequence ID" value="GFH44522.1"/>
    <property type="molecule type" value="Genomic_DNA"/>
</dbReference>
<dbReference type="AlphaFoldDB" id="A0AAD3GYX2"/>
<dbReference type="Proteomes" id="UP001054902">
    <property type="component" value="Unassembled WGS sequence"/>
</dbReference>
<feature type="transmembrane region" description="Helical" evidence="2">
    <location>
        <begin position="42"/>
        <end position="62"/>
    </location>
</feature>
<comment type="caution">
    <text evidence="3">The sequence shown here is derived from an EMBL/GenBank/DDBJ whole genome shotgun (WGS) entry which is preliminary data.</text>
</comment>
<evidence type="ECO:0000256" key="1">
    <source>
        <dbReference type="SAM" id="MobiDB-lite"/>
    </source>
</evidence>
<reference evidence="3 4" key="1">
    <citation type="journal article" date="2021" name="Sci. Rep.">
        <title>The genome of the diatom Chaetoceros tenuissimus carries an ancient integrated fragment of an extant virus.</title>
        <authorList>
            <person name="Hongo Y."/>
            <person name="Kimura K."/>
            <person name="Takaki Y."/>
            <person name="Yoshida Y."/>
            <person name="Baba S."/>
            <person name="Kobayashi G."/>
            <person name="Nagasaki K."/>
            <person name="Hano T."/>
            <person name="Tomaru Y."/>
        </authorList>
    </citation>
    <scope>NUCLEOTIDE SEQUENCE [LARGE SCALE GENOMIC DNA]</scope>
    <source>
        <strain evidence="3 4">NIES-3715</strain>
    </source>
</reference>
<evidence type="ECO:0000313" key="3">
    <source>
        <dbReference type="EMBL" id="GFH44522.1"/>
    </source>
</evidence>
<feature type="region of interest" description="Disordered" evidence="1">
    <location>
        <begin position="240"/>
        <end position="272"/>
    </location>
</feature>
<feature type="transmembrane region" description="Helical" evidence="2">
    <location>
        <begin position="201"/>
        <end position="221"/>
    </location>
</feature>
<name>A0AAD3GYX2_9STRA</name>
<feature type="compositionally biased region" description="Basic and acidic residues" evidence="1">
    <location>
        <begin position="255"/>
        <end position="266"/>
    </location>
</feature>
<sequence length="272" mass="31028">MSCGGDETYFGGNAYSVYGHWYVYNGVNIKEPWDEKVVDCMYNVRGGLFTAAAVFFVFSIILEDPRVKTMNEKLHLLMTMLNALGGLFLFGSVVSEMDIMKRVSSSSSIWIFSEYKYSFVVDYPNISNILWVIGTLITTLCYAYLGYLYMRESMLAMSTYIFAALGSFFLFVVGTIRNHTVTEIFFQCHVGSATVYIDSKIFPLMLTGVFFYLIHSFMYYFTFYDYASGDSDNNELNAILSEDEESNPNASNNNEQEKDEVKRRLANDALQS</sequence>
<protein>
    <submittedName>
        <fullName evidence="3">Uncharacterized protein</fullName>
    </submittedName>
</protein>
<keyword evidence="4" id="KW-1185">Reference proteome</keyword>
<proteinExistence type="predicted"/>
<feature type="transmembrane region" description="Helical" evidence="2">
    <location>
        <begin position="157"/>
        <end position="176"/>
    </location>
</feature>
<accession>A0AAD3GYX2</accession>
<gene>
    <name evidence="3" type="ORF">CTEN210_00996</name>
</gene>
<organism evidence="3 4">
    <name type="scientific">Chaetoceros tenuissimus</name>
    <dbReference type="NCBI Taxonomy" id="426638"/>
    <lineage>
        <taxon>Eukaryota</taxon>
        <taxon>Sar</taxon>
        <taxon>Stramenopiles</taxon>
        <taxon>Ochrophyta</taxon>
        <taxon>Bacillariophyta</taxon>
        <taxon>Coscinodiscophyceae</taxon>
        <taxon>Chaetocerotophycidae</taxon>
        <taxon>Chaetocerotales</taxon>
        <taxon>Chaetocerotaceae</taxon>
        <taxon>Chaetoceros</taxon>
    </lineage>
</organism>
<evidence type="ECO:0000256" key="2">
    <source>
        <dbReference type="SAM" id="Phobius"/>
    </source>
</evidence>
<feature type="transmembrane region" description="Helical" evidence="2">
    <location>
        <begin position="74"/>
        <end position="94"/>
    </location>
</feature>
<evidence type="ECO:0000313" key="4">
    <source>
        <dbReference type="Proteomes" id="UP001054902"/>
    </source>
</evidence>
<feature type="transmembrane region" description="Helical" evidence="2">
    <location>
        <begin position="129"/>
        <end position="150"/>
    </location>
</feature>
<keyword evidence="2" id="KW-0472">Membrane</keyword>